<dbReference type="SUPFAM" id="SSF52096">
    <property type="entry name" value="ClpP/crotonase"/>
    <property type="match status" value="1"/>
</dbReference>
<organism evidence="3 4">
    <name type="scientific">Tianweitania sediminis</name>
    <dbReference type="NCBI Taxonomy" id="1502156"/>
    <lineage>
        <taxon>Bacteria</taxon>
        <taxon>Pseudomonadati</taxon>
        <taxon>Pseudomonadota</taxon>
        <taxon>Alphaproteobacteria</taxon>
        <taxon>Hyphomicrobiales</taxon>
        <taxon>Phyllobacteriaceae</taxon>
        <taxon>Tianweitania</taxon>
    </lineage>
</organism>
<name>A0A8J7R4M6_9HYPH</name>
<evidence type="ECO:0000313" key="4">
    <source>
        <dbReference type="Proteomes" id="UP000666240"/>
    </source>
</evidence>
<dbReference type="InterPro" id="IPR001753">
    <property type="entry name" value="Enoyl-CoA_hydra/iso"/>
</dbReference>
<protein>
    <submittedName>
        <fullName evidence="3">Enoyl-CoA hydratase/isomerase family protein</fullName>
    </submittedName>
</protein>
<evidence type="ECO:0000313" key="3">
    <source>
        <dbReference type="EMBL" id="MBP0440701.1"/>
    </source>
</evidence>
<dbReference type="InterPro" id="IPR014748">
    <property type="entry name" value="Enoyl-CoA_hydra_C"/>
</dbReference>
<dbReference type="Gene3D" id="1.10.12.10">
    <property type="entry name" value="Lyase 2-enoyl-coa Hydratase, Chain A, domain 2"/>
    <property type="match status" value="1"/>
</dbReference>
<dbReference type="CDD" id="cd06558">
    <property type="entry name" value="crotonase-like"/>
    <property type="match status" value="1"/>
</dbReference>
<keyword evidence="2" id="KW-0456">Lyase</keyword>
<dbReference type="AlphaFoldDB" id="A0A8J7R4M6"/>
<dbReference type="PANTHER" id="PTHR11941">
    <property type="entry name" value="ENOYL-COA HYDRATASE-RELATED"/>
    <property type="match status" value="1"/>
</dbReference>
<dbReference type="Pfam" id="PF00378">
    <property type="entry name" value="ECH_1"/>
    <property type="match status" value="1"/>
</dbReference>
<comment type="caution">
    <text evidence="3">The sequence shown here is derived from an EMBL/GenBank/DDBJ whole genome shotgun (WGS) entry which is preliminary data.</text>
</comment>
<dbReference type="InterPro" id="IPR029045">
    <property type="entry name" value="ClpP/crotonase-like_dom_sf"/>
</dbReference>
<dbReference type="GO" id="GO:0016829">
    <property type="term" value="F:lyase activity"/>
    <property type="evidence" value="ECO:0007669"/>
    <property type="project" value="UniProtKB-KW"/>
</dbReference>
<dbReference type="Gene3D" id="3.90.226.10">
    <property type="entry name" value="2-enoyl-CoA Hydratase, Chain A, domain 1"/>
    <property type="match status" value="1"/>
</dbReference>
<dbReference type="EMBL" id="JAGIYY010000009">
    <property type="protein sequence ID" value="MBP0440701.1"/>
    <property type="molecule type" value="Genomic_DNA"/>
</dbReference>
<reference evidence="3" key="1">
    <citation type="submission" date="2021-03" db="EMBL/GenBank/DDBJ databases">
        <title>Genome sequencing and assembly of Tianweitania sediminis.</title>
        <authorList>
            <person name="Chhetri G."/>
        </authorList>
    </citation>
    <scope>NUCLEOTIDE SEQUENCE</scope>
    <source>
        <strain evidence="3">Z8</strain>
    </source>
</reference>
<evidence type="ECO:0000256" key="1">
    <source>
        <dbReference type="ARBA" id="ARBA00005254"/>
    </source>
</evidence>
<proteinExistence type="inferred from homology"/>
<accession>A0A8J7R4M6</accession>
<sequence length="269" mass="29310">MDRATSAAESPSILMARPSEFIATVTLNRPHRHNALDHAAWASLADTFRTLAGDETVRCIIIFGRGGKAFSSGADIIEFETVRKTREQAVVYGNHVADTWNAIIDCPHPIIAAIDGICVGGGLELACLADMRIASTKSRFGMPLKNLGLVLAYPELKPIFDVAGAVNTLEILLEGRIFGADEARDRFRLVNRVVADGEVESEAMKLAATISAGAPLSARWHKKFIRRLMQPEPLSAADRAEAFECFDTQDFLTGYSAFLNKSKPTFTGR</sequence>
<dbReference type="Proteomes" id="UP000666240">
    <property type="component" value="Unassembled WGS sequence"/>
</dbReference>
<dbReference type="RefSeq" id="WP_209336736.1">
    <property type="nucleotide sequence ID" value="NZ_JAGIYY010000009.1"/>
</dbReference>
<dbReference type="GO" id="GO:0006635">
    <property type="term" value="P:fatty acid beta-oxidation"/>
    <property type="evidence" value="ECO:0007669"/>
    <property type="project" value="TreeGrafter"/>
</dbReference>
<gene>
    <name evidence="3" type="ORF">J5Y06_18790</name>
</gene>
<dbReference type="PANTHER" id="PTHR11941:SF54">
    <property type="entry name" value="ENOYL-COA HYDRATASE, MITOCHONDRIAL"/>
    <property type="match status" value="1"/>
</dbReference>
<evidence type="ECO:0000256" key="2">
    <source>
        <dbReference type="ARBA" id="ARBA00023239"/>
    </source>
</evidence>
<comment type="similarity">
    <text evidence="1">Belongs to the enoyl-CoA hydratase/isomerase family.</text>
</comment>
<keyword evidence="4" id="KW-1185">Reference proteome</keyword>